<organism evidence="5 6">
    <name type="scientific">Aureispira anguillae</name>
    <dbReference type="NCBI Taxonomy" id="2864201"/>
    <lineage>
        <taxon>Bacteria</taxon>
        <taxon>Pseudomonadati</taxon>
        <taxon>Bacteroidota</taxon>
        <taxon>Saprospiria</taxon>
        <taxon>Saprospirales</taxon>
        <taxon>Saprospiraceae</taxon>
        <taxon>Aureispira</taxon>
    </lineage>
</organism>
<dbReference type="Proteomes" id="UP001060919">
    <property type="component" value="Chromosome"/>
</dbReference>
<keyword evidence="1 2" id="KW-0732">Signal</keyword>
<dbReference type="InterPro" id="IPR026444">
    <property type="entry name" value="Secre_tail"/>
</dbReference>
<proteinExistence type="predicted"/>
<dbReference type="InterPro" id="IPR052982">
    <property type="entry name" value="SRP1/TIP1-like"/>
</dbReference>
<name>A0A915YE28_9BACT</name>
<evidence type="ECO:0000313" key="6">
    <source>
        <dbReference type="Proteomes" id="UP001060919"/>
    </source>
</evidence>
<evidence type="ECO:0000259" key="3">
    <source>
        <dbReference type="Pfam" id="PF10342"/>
    </source>
</evidence>
<evidence type="ECO:0000259" key="4">
    <source>
        <dbReference type="Pfam" id="PF18962"/>
    </source>
</evidence>
<feature type="domain" description="Secretion system C-terminal sorting" evidence="4">
    <location>
        <begin position="363"/>
        <end position="428"/>
    </location>
</feature>
<protein>
    <submittedName>
        <fullName evidence="5">T9SS type A sorting domain-containing protein</fullName>
    </submittedName>
</protein>
<dbReference type="PANTHER" id="PTHR40633">
    <property type="entry name" value="MATRIX PROTEIN, PUTATIVE (AFU_ORTHOLOGUE AFUA_8G05410)-RELATED"/>
    <property type="match status" value="1"/>
</dbReference>
<feature type="signal peptide" evidence="2">
    <location>
        <begin position="1"/>
        <end position="28"/>
    </location>
</feature>
<reference evidence="5" key="1">
    <citation type="submission" date="2022-09" db="EMBL/GenBank/DDBJ databases">
        <title>Aureispira anguillicida sp. nov., isolated from Leptocephalus of Japanese eel Anguilla japonica.</title>
        <authorList>
            <person name="Yuasa K."/>
            <person name="Mekata T."/>
            <person name="Ikunari K."/>
        </authorList>
    </citation>
    <scope>NUCLEOTIDE SEQUENCE</scope>
    <source>
        <strain evidence="5">EL160426</strain>
    </source>
</reference>
<feature type="domain" description="Yeast cell wall synthesis Kre9/Knh1-like N-terminal" evidence="3">
    <location>
        <begin position="234"/>
        <end position="321"/>
    </location>
</feature>
<dbReference type="Pfam" id="PF18962">
    <property type="entry name" value="Por_Secre_tail"/>
    <property type="match status" value="1"/>
</dbReference>
<dbReference type="RefSeq" id="WP_264792590.1">
    <property type="nucleotide sequence ID" value="NZ_AP026867.1"/>
</dbReference>
<dbReference type="PANTHER" id="PTHR40633:SF1">
    <property type="entry name" value="GPI ANCHORED SERINE-THREONINE RICH PROTEIN (AFU_ORTHOLOGUE AFUA_1G03630)"/>
    <property type="match status" value="1"/>
</dbReference>
<feature type="chain" id="PRO_5036788192" evidence="2">
    <location>
        <begin position="29"/>
        <end position="430"/>
    </location>
</feature>
<feature type="domain" description="Yeast cell wall synthesis Kre9/Knh1-like N-terminal" evidence="3">
    <location>
        <begin position="137"/>
        <end position="223"/>
    </location>
</feature>
<gene>
    <name evidence="5" type="ORF">AsAng_0021220</name>
</gene>
<evidence type="ECO:0000256" key="1">
    <source>
        <dbReference type="ARBA" id="ARBA00022729"/>
    </source>
</evidence>
<sequence>MKNILKITRIKYIFILFFIGCIANNANAWESPTINIIDPTANTVWNTGQNVTIRWTSNFPASANLKIFLYEGNRRVAKVASFIPNTGSYTYSVPNSLINSSLYRLQIFDVANPAASVTFSDFFTINSGSPTINIIDPTASTVWNTGQNVTIRWSSNFSASANLRIFLYEGNNQVATVANFIPNTGSYTYSVPNSLINSSLYRLQIFDIANPAASVAYSDFFTINSGSPTINIINPTANTVWYTGQNVTIRWTSNFSASANLKIFLYEGNRRVATVANFIPNTGSYTYSVPNSLANSSLYRLQIFDVANPAASVTFSDFFTISNSYGSRSSLPTHENVENSGQQNGIEHLYISPTPQLAGTISKVIIQSSENITAQMVISDMTGRIVDQKTIELTKGDNQIDTTPITEKGMYVLSIQTANTNKSLKLIVVE</sequence>
<dbReference type="EMBL" id="AP026867">
    <property type="protein sequence ID" value="BDS11408.1"/>
    <property type="molecule type" value="Genomic_DNA"/>
</dbReference>
<dbReference type="NCBIfam" id="TIGR04183">
    <property type="entry name" value="Por_Secre_tail"/>
    <property type="match status" value="1"/>
</dbReference>
<feature type="domain" description="Yeast cell wall synthesis Kre9/Knh1-like N-terminal" evidence="3">
    <location>
        <begin position="39"/>
        <end position="125"/>
    </location>
</feature>
<evidence type="ECO:0000256" key="2">
    <source>
        <dbReference type="SAM" id="SignalP"/>
    </source>
</evidence>
<accession>A0A915YE28</accession>
<keyword evidence="6" id="KW-1185">Reference proteome</keyword>
<dbReference type="Pfam" id="PF10342">
    <property type="entry name" value="Kre9_KNH"/>
    <property type="match status" value="3"/>
</dbReference>
<dbReference type="InterPro" id="IPR018466">
    <property type="entry name" value="Kre9/Knh1-like_N"/>
</dbReference>
<dbReference type="KEGG" id="aup:AsAng_0021220"/>
<dbReference type="AlphaFoldDB" id="A0A915YE28"/>
<evidence type="ECO:0000313" key="5">
    <source>
        <dbReference type="EMBL" id="BDS11408.1"/>
    </source>
</evidence>